<dbReference type="InterPro" id="IPR007737">
    <property type="entry name" value="Mga_HTH"/>
</dbReference>
<dbReference type="Proteomes" id="UP000719917">
    <property type="component" value="Unassembled WGS sequence"/>
</dbReference>
<dbReference type="AlphaFoldDB" id="A0AAJ3DBP0"/>
<protein>
    <recommendedName>
        <fullName evidence="1">Mga helix-turn-helix domain-containing protein</fullName>
    </recommendedName>
</protein>
<feature type="domain" description="Mga helix-turn-helix" evidence="1">
    <location>
        <begin position="93"/>
        <end position="168"/>
    </location>
</feature>
<comment type="caution">
    <text evidence="2">The sequence shown here is derived from an EMBL/GenBank/DDBJ whole genome shotgun (WGS) entry which is preliminary data.</text>
</comment>
<evidence type="ECO:0000313" key="2">
    <source>
        <dbReference type="EMBL" id="NBA11162.1"/>
    </source>
</evidence>
<dbReference type="Pfam" id="PF05043">
    <property type="entry name" value="Mga"/>
    <property type="match status" value="1"/>
</dbReference>
<dbReference type="EMBL" id="JAAAMQ010000003">
    <property type="protein sequence ID" value="NBA11162.1"/>
    <property type="molecule type" value="Genomic_DNA"/>
</dbReference>
<evidence type="ECO:0000259" key="1">
    <source>
        <dbReference type="Pfam" id="PF05043"/>
    </source>
</evidence>
<sequence length="508" mass="59420">MWVVVRKMKWMHEKQDRNKLKMFRYLKEIGAAPITQIMTDLDLSRYLVTTTVEQLVVDIEILTGVSDSIVIEDGSDVIFELPIQLLDWEALGLHYLQISIRGQMIEDLFHERITSWEDFAFKVDVSVPKMYKERAAVIEELAREGIEISKDYQLIGNEAHIRLFKLQLLSYYNGRRESPFPEEVREQASESIKQLIEPECPYLRETQLVSLRHLYAIWWLRLKGGHYVDASLANRFLKPTEQLSSSSQRIILALSGELRELPEITEAQVQAEARFVILVLHTLSIFPHETEFEDASEESIAHWRLFEKALHESCLCLFKNRGRQESIRAVTRSMQPMLLRYLVYPYTGDDDFDYMMDREQLASEFPLAYEFSEDVLERFAMATDDNDVDYKNFVLPDLMAVIMMSQDFYDRLPIVNLTIDFGAHQSLEKVVAQSLRMFPGYKVQINHLLTEHTDILLTDTPQPVDLDCTVFIWHGMGTPNEVSQLRDEINRVKMKKFSDWRSEQPEQE</sequence>
<name>A0AAJ3DBP0_WEICO</name>
<gene>
    <name evidence="2" type="ORF">GTU77_02915</name>
</gene>
<accession>A0AAJ3DBP0</accession>
<organism evidence="2 3">
    <name type="scientific">Weissella confusa</name>
    <name type="common">Lactobacillus confusus</name>
    <dbReference type="NCBI Taxonomy" id="1583"/>
    <lineage>
        <taxon>Bacteria</taxon>
        <taxon>Bacillati</taxon>
        <taxon>Bacillota</taxon>
        <taxon>Bacilli</taxon>
        <taxon>Lactobacillales</taxon>
        <taxon>Lactobacillaceae</taxon>
        <taxon>Weissella</taxon>
    </lineage>
</organism>
<proteinExistence type="predicted"/>
<reference evidence="2" key="1">
    <citation type="submission" date="2020-01" db="EMBL/GenBank/DDBJ databases">
        <title>First Reported Case and Whole Genome of Weissella confusa in an Equid.</title>
        <authorList>
            <person name="Little S.V."/>
            <person name="Lawhon S.D."/>
        </authorList>
    </citation>
    <scope>NUCLEOTIDE SEQUENCE</scope>
    <source>
        <strain evidence="2">718955</strain>
    </source>
</reference>
<evidence type="ECO:0000313" key="3">
    <source>
        <dbReference type="Proteomes" id="UP000719917"/>
    </source>
</evidence>